<keyword evidence="4" id="KW-1185">Reference proteome</keyword>
<dbReference type="Proteomes" id="UP001589608">
    <property type="component" value="Unassembled WGS sequence"/>
</dbReference>
<dbReference type="Pfam" id="PF00082">
    <property type="entry name" value="Peptidase_S8"/>
    <property type="match status" value="1"/>
</dbReference>
<dbReference type="Gene3D" id="3.40.50.200">
    <property type="entry name" value="Peptidase S8/S53 domain"/>
    <property type="match status" value="1"/>
</dbReference>
<dbReference type="PROSITE" id="PS51892">
    <property type="entry name" value="SUBTILASE"/>
    <property type="match status" value="1"/>
</dbReference>
<feature type="domain" description="Peptidase S8/S53" evidence="2">
    <location>
        <begin position="156"/>
        <end position="326"/>
    </location>
</feature>
<protein>
    <submittedName>
        <fullName evidence="3">S8/S53 family peptidase</fullName>
        <ecNumber evidence="3">3.4.-.-</ecNumber>
    </submittedName>
</protein>
<reference evidence="3 4" key="1">
    <citation type="submission" date="2024-09" db="EMBL/GenBank/DDBJ databases">
        <authorList>
            <person name="Sun Q."/>
            <person name="Mori K."/>
        </authorList>
    </citation>
    <scope>NUCLEOTIDE SEQUENCE [LARGE SCALE GENOMIC DNA]</scope>
    <source>
        <strain evidence="3 4">JCM 3307</strain>
    </source>
</reference>
<accession>A0ABV5M133</accession>
<comment type="caution">
    <text evidence="1">Lacks conserved residue(s) required for the propagation of feature annotation.</text>
</comment>
<dbReference type="EC" id="3.4.-.-" evidence="3"/>
<dbReference type="InterPro" id="IPR000209">
    <property type="entry name" value="Peptidase_S8/S53_dom"/>
</dbReference>
<dbReference type="GO" id="GO:0016787">
    <property type="term" value="F:hydrolase activity"/>
    <property type="evidence" value="ECO:0007669"/>
    <property type="project" value="UniProtKB-KW"/>
</dbReference>
<name>A0ABV5M133_9ACTN</name>
<proteinExistence type="inferred from homology"/>
<dbReference type="EMBL" id="JBHMCA010000014">
    <property type="protein sequence ID" value="MFB9442517.1"/>
    <property type="molecule type" value="Genomic_DNA"/>
</dbReference>
<comment type="caution">
    <text evidence="3">The sequence shown here is derived from an EMBL/GenBank/DDBJ whole genome shotgun (WGS) entry which is preliminary data.</text>
</comment>
<comment type="similarity">
    <text evidence="1">Belongs to the peptidase S8 family.</text>
</comment>
<sequence>MADNPDELVVDLLHLEVVEEMLRPLGIGYNPIADSDRDERLGLVRLAGLTDGSVPLDVGEVLALLQQRCARERDGWTPTMGRNRDMYGVIGESHKPMDGGPPEPADVADLPTPAGPHVGQGVRIGIVDTRPAAGVVPIPYRAGHAGFVRSLIAAEAPAAHIVEHPVLNPQDGKASSWDTARAIVALAAEHELDILNLSLGCFTASGGPPLVIARAIERLGPHVLVVAAAGNHGELEVLTRGHDRHSAAWPAAIPPVVAIGAVDRAGAVPAWSPSLPWIRYAAPGVDVVGAYFDTAVDINGETTPFTGAAKWSGTSFAAATATGAIAARTLPGSLPPRAALAAMIADGHGPVRPI</sequence>
<evidence type="ECO:0000313" key="4">
    <source>
        <dbReference type="Proteomes" id="UP001589608"/>
    </source>
</evidence>
<dbReference type="InterPro" id="IPR036852">
    <property type="entry name" value="Peptidase_S8/S53_dom_sf"/>
</dbReference>
<evidence type="ECO:0000313" key="3">
    <source>
        <dbReference type="EMBL" id="MFB9442517.1"/>
    </source>
</evidence>
<dbReference type="SUPFAM" id="SSF52743">
    <property type="entry name" value="Subtilisin-like"/>
    <property type="match status" value="1"/>
</dbReference>
<dbReference type="RefSeq" id="WP_223100890.1">
    <property type="nucleotide sequence ID" value="NZ_CP061913.1"/>
</dbReference>
<keyword evidence="3" id="KW-0378">Hydrolase</keyword>
<evidence type="ECO:0000259" key="2">
    <source>
        <dbReference type="Pfam" id="PF00082"/>
    </source>
</evidence>
<organism evidence="3 4">
    <name type="scientific">Dactylosporangium vinaceum</name>
    <dbReference type="NCBI Taxonomy" id="53362"/>
    <lineage>
        <taxon>Bacteria</taxon>
        <taxon>Bacillati</taxon>
        <taxon>Actinomycetota</taxon>
        <taxon>Actinomycetes</taxon>
        <taxon>Micromonosporales</taxon>
        <taxon>Micromonosporaceae</taxon>
        <taxon>Dactylosporangium</taxon>
    </lineage>
</organism>
<gene>
    <name evidence="3" type="ORF">ACFFTR_05380</name>
</gene>
<evidence type="ECO:0000256" key="1">
    <source>
        <dbReference type="PROSITE-ProRule" id="PRU01240"/>
    </source>
</evidence>
<dbReference type="CDD" id="cd00306">
    <property type="entry name" value="Peptidases_S8_S53"/>
    <property type="match status" value="1"/>
</dbReference>